<dbReference type="InterPro" id="IPR024020">
    <property type="entry name" value="Anit_sigma_mycothiol_RsrA"/>
</dbReference>
<feature type="domain" description="Putative zinc-finger" evidence="1">
    <location>
        <begin position="11"/>
        <end position="44"/>
    </location>
</feature>
<evidence type="ECO:0000313" key="3">
    <source>
        <dbReference type="Proteomes" id="UP001428817"/>
    </source>
</evidence>
<evidence type="ECO:0000259" key="1">
    <source>
        <dbReference type="Pfam" id="PF13490"/>
    </source>
</evidence>
<protein>
    <submittedName>
        <fullName evidence="2">Mycothiol system anti-sigma-R factor</fullName>
    </submittedName>
</protein>
<dbReference type="NCBIfam" id="TIGR03988">
    <property type="entry name" value="antisig_RsrA"/>
    <property type="match status" value="1"/>
</dbReference>
<accession>A0ABP9PRP2</accession>
<dbReference type="EMBL" id="BAABJP010000007">
    <property type="protein sequence ID" value="GAA5151023.1"/>
    <property type="molecule type" value="Genomic_DNA"/>
</dbReference>
<comment type="caution">
    <text evidence="2">The sequence shown here is derived from an EMBL/GenBank/DDBJ whole genome shotgun (WGS) entry which is preliminary data.</text>
</comment>
<proteinExistence type="predicted"/>
<evidence type="ECO:0000313" key="2">
    <source>
        <dbReference type="EMBL" id="GAA5151023.1"/>
    </source>
</evidence>
<dbReference type="RefSeq" id="WP_185064397.1">
    <property type="nucleotide sequence ID" value="NZ_BAABJP010000007.1"/>
</dbReference>
<gene>
    <name evidence="2" type="primary">rsrA</name>
    <name evidence="2" type="ORF">GCM10023321_17360</name>
</gene>
<organism evidence="2 3">
    <name type="scientific">Pseudonocardia eucalypti</name>
    <dbReference type="NCBI Taxonomy" id="648755"/>
    <lineage>
        <taxon>Bacteria</taxon>
        <taxon>Bacillati</taxon>
        <taxon>Actinomycetota</taxon>
        <taxon>Actinomycetes</taxon>
        <taxon>Pseudonocardiales</taxon>
        <taxon>Pseudonocardiaceae</taxon>
        <taxon>Pseudonocardia</taxon>
    </lineage>
</organism>
<dbReference type="Proteomes" id="UP001428817">
    <property type="component" value="Unassembled WGS sequence"/>
</dbReference>
<dbReference type="InterPro" id="IPR027383">
    <property type="entry name" value="Znf_put"/>
</dbReference>
<name>A0ABP9PRP2_9PSEU</name>
<reference evidence="3" key="1">
    <citation type="journal article" date="2019" name="Int. J. Syst. Evol. Microbiol.">
        <title>The Global Catalogue of Microorganisms (GCM) 10K type strain sequencing project: providing services to taxonomists for standard genome sequencing and annotation.</title>
        <authorList>
            <consortium name="The Broad Institute Genomics Platform"/>
            <consortium name="The Broad Institute Genome Sequencing Center for Infectious Disease"/>
            <person name="Wu L."/>
            <person name="Ma J."/>
        </authorList>
    </citation>
    <scope>NUCLEOTIDE SEQUENCE [LARGE SCALE GENOMIC DNA]</scope>
    <source>
        <strain evidence="3">JCM 18303</strain>
    </source>
</reference>
<dbReference type="Pfam" id="PF13490">
    <property type="entry name" value="zf-HC2"/>
    <property type="match status" value="1"/>
</dbReference>
<sequence>MSCGDEHETHCNEVLAEVWLFLDRECDQARRELLAKHLDECNPCLAEYGLEEKLKKLLARKCGGEQAPNTLRARLRDQIRSAMAEQAQVTVEEAEVRIEHRGGHASIEVRSTRIERRL</sequence>
<keyword evidence="3" id="KW-1185">Reference proteome</keyword>